<evidence type="ECO:0000256" key="2">
    <source>
        <dbReference type="ARBA" id="ARBA00022692"/>
    </source>
</evidence>
<dbReference type="EMBL" id="MU251480">
    <property type="protein sequence ID" value="KAG9233965.1"/>
    <property type="molecule type" value="Genomic_DNA"/>
</dbReference>
<evidence type="ECO:0000256" key="4">
    <source>
        <dbReference type="ARBA" id="ARBA00023136"/>
    </source>
</evidence>
<keyword evidence="8" id="KW-1185">Reference proteome</keyword>
<evidence type="ECO:0000256" key="6">
    <source>
        <dbReference type="SAM" id="Phobius"/>
    </source>
</evidence>
<feature type="transmembrane region" description="Helical" evidence="6">
    <location>
        <begin position="12"/>
        <end position="32"/>
    </location>
</feature>
<comment type="subcellular location">
    <subcellularLocation>
        <location evidence="1">Membrane</location>
        <topology evidence="1">Multi-pass membrane protein</topology>
    </subcellularLocation>
</comment>
<protein>
    <submittedName>
        <fullName evidence="7">ZIP zinc transporter</fullName>
    </submittedName>
</protein>
<organism evidence="7 8">
    <name type="scientific">Amylocarpus encephaloides</name>
    <dbReference type="NCBI Taxonomy" id="45428"/>
    <lineage>
        <taxon>Eukaryota</taxon>
        <taxon>Fungi</taxon>
        <taxon>Dikarya</taxon>
        <taxon>Ascomycota</taxon>
        <taxon>Pezizomycotina</taxon>
        <taxon>Leotiomycetes</taxon>
        <taxon>Helotiales</taxon>
        <taxon>Helotiales incertae sedis</taxon>
        <taxon>Amylocarpus</taxon>
    </lineage>
</organism>
<dbReference type="OrthoDB" id="262547at2759"/>
<evidence type="ECO:0000313" key="7">
    <source>
        <dbReference type="EMBL" id="KAG9233965.1"/>
    </source>
</evidence>
<evidence type="ECO:0000256" key="1">
    <source>
        <dbReference type="ARBA" id="ARBA00004141"/>
    </source>
</evidence>
<feature type="region of interest" description="Disordered" evidence="5">
    <location>
        <begin position="170"/>
        <end position="201"/>
    </location>
</feature>
<accession>A0A9P7YI04</accession>
<feature type="region of interest" description="Disordered" evidence="5">
    <location>
        <begin position="122"/>
        <end position="148"/>
    </location>
</feature>
<dbReference type="PROSITE" id="PS51257">
    <property type="entry name" value="PROKAR_LIPOPROTEIN"/>
    <property type="match status" value="1"/>
</dbReference>
<feature type="transmembrane region" description="Helical" evidence="6">
    <location>
        <begin position="377"/>
        <end position="402"/>
    </location>
</feature>
<keyword evidence="4 6" id="KW-0472">Membrane</keyword>
<evidence type="ECO:0000256" key="3">
    <source>
        <dbReference type="ARBA" id="ARBA00022989"/>
    </source>
</evidence>
<dbReference type="PANTHER" id="PTHR11040">
    <property type="entry name" value="ZINC/IRON TRANSPORTER"/>
    <property type="match status" value="1"/>
</dbReference>
<dbReference type="Pfam" id="PF02535">
    <property type="entry name" value="Zip"/>
    <property type="match status" value="1"/>
</dbReference>
<dbReference type="Proteomes" id="UP000824998">
    <property type="component" value="Unassembled WGS sequence"/>
</dbReference>
<feature type="transmembrane region" description="Helical" evidence="6">
    <location>
        <begin position="447"/>
        <end position="465"/>
    </location>
</feature>
<dbReference type="GO" id="GO:0016020">
    <property type="term" value="C:membrane"/>
    <property type="evidence" value="ECO:0007669"/>
    <property type="project" value="UniProtKB-SubCell"/>
</dbReference>
<sequence>MNILKMDNDTRGWIMTLVSGIACMAGASVIYVDKIVQLLPGRQNFDLQENNTFLGSSLSLSFGVMLFSALYGMLPSSKEYFIKGGFTPTKAAWTLIGCFLGGFVCIQIVSRLIHQHISTDEIPCETSGDEESQAQSRRHSHNSGDSDHFHKVLDGSGLATESTALLASEGNANGRLLPPPPSSIMGSDGAASVRRQTTNEQRPSMIKIQKRVMSFVKDTKTNCDSTGPCFGYTDPCGHDCLKHKHSSFKSPEYSRRCTVICHDSGARTASASPSPSQSCERFAQISCSEDGSSDELGTLDAQHHHHVAKNPYMALGLQSTIAIGLHKLPEGFITYATNHANPALGVSVFLSLFVHNISEGFIMALPLSLALQSRNRAFILASVLGAVSQPFGAGIAALWFHIAGKNGGEPSQALYGGMFAITAGIMTSVAIQLFAEGLSRSHNNENLCIAFGFLGMAIMGGSSALTA</sequence>
<evidence type="ECO:0000256" key="5">
    <source>
        <dbReference type="SAM" id="MobiDB-lite"/>
    </source>
</evidence>
<keyword evidence="3 6" id="KW-1133">Transmembrane helix</keyword>
<feature type="transmembrane region" description="Helical" evidence="6">
    <location>
        <begin position="92"/>
        <end position="113"/>
    </location>
</feature>
<comment type="caution">
    <text evidence="7">The sequence shown here is derived from an EMBL/GenBank/DDBJ whole genome shotgun (WGS) entry which is preliminary data.</text>
</comment>
<feature type="transmembrane region" description="Helical" evidence="6">
    <location>
        <begin position="52"/>
        <end position="71"/>
    </location>
</feature>
<reference evidence="7" key="1">
    <citation type="journal article" date="2021" name="IMA Fungus">
        <title>Genomic characterization of three marine fungi, including Emericellopsis atlantica sp. nov. with signatures of a generalist lifestyle and marine biomass degradation.</title>
        <authorList>
            <person name="Hagestad O.C."/>
            <person name="Hou L."/>
            <person name="Andersen J.H."/>
            <person name="Hansen E.H."/>
            <person name="Altermark B."/>
            <person name="Li C."/>
            <person name="Kuhnert E."/>
            <person name="Cox R.J."/>
            <person name="Crous P.W."/>
            <person name="Spatafora J.W."/>
            <person name="Lail K."/>
            <person name="Amirebrahimi M."/>
            <person name="Lipzen A."/>
            <person name="Pangilinan J."/>
            <person name="Andreopoulos W."/>
            <person name="Hayes R.D."/>
            <person name="Ng V."/>
            <person name="Grigoriev I.V."/>
            <person name="Jackson S.A."/>
            <person name="Sutton T.D.S."/>
            <person name="Dobson A.D.W."/>
            <person name="Rama T."/>
        </authorList>
    </citation>
    <scope>NUCLEOTIDE SEQUENCE</scope>
    <source>
        <strain evidence="7">TRa018bII</strain>
    </source>
</reference>
<evidence type="ECO:0000313" key="8">
    <source>
        <dbReference type="Proteomes" id="UP000824998"/>
    </source>
</evidence>
<keyword evidence="2 6" id="KW-0812">Transmembrane</keyword>
<dbReference type="GO" id="GO:0005385">
    <property type="term" value="F:zinc ion transmembrane transporter activity"/>
    <property type="evidence" value="ECO:0007669"/>
    <property type="project" value="TreeGrafter"/>
</dbReference>
<gene>
    <name evidence="7" type="ORF">BJ875DRAFT_462843</name>
</gene>
<name>A0A9P7YI04_9HELO</name>
<proteinExistence type="predicted"/>
<dbReference type="PANTHER" id="PTHR11040:SF210">
    <property type="entry name" value="ZINC-REGULATED TRANSPORTER 3"/>
    <property type="match status" value="1"/>
</dbReference>
<dbReference type="InterPro" id="IPR003689">
    <property type="entry name" value="ZIP"/>
</dbReference>
<feature type="transmembrane region" description="Helical" evidence="6">
    <location>
        <begin position="414"/>
        <end position="435"/>
    </location>
</feature>
<dbReference type="AlphaFoldDB" id="A0A9P7YI04"/>